<accession>A0AAW1P3A2</accession>
<comment type="caution">
    <text evidence="2">The sequence shown here is derived from an EMBL/GenBank/DDBJ whole genome shotgun (WGS) entry which is preliminary data.</text>
</comment>
<evidence type="ECO:0000256" key="1">
    <source>
        <dbReference type="SAM" id="MobiDB-lite"/>
    </source>
</evidence>
<keyword evidence="3" id="KW-1185">Reference proteome</keyword>
<organism evidence="2 3">
    <name type="scientific">Symbiochloris irregularis</name>
    <dbReference type="NCBI Taxonomy" id="706552"/>
    <lineage>
        <taxon>Eukaryota</taxon>
        <taxon>Viridiplantae</taxon>
        <taxon>Chlorophyta</taxon>
        <taxon>core chlorophytes</taxon>
        <taxon>Trebouxiophyceae</taxon>
        <taxon>Trebouxiales</taxon>
        <taxon>Trebouxiaceae</taxon>
        <taxon>Symbiochloris</taxon>
    </lineage>
</organism>
<feature type="region of interest" description="Disordered" evidence="1">
    <location>
        <begin position="343"/>
        <end position="376"/>
    </location>
</feature>
<sequence length="581" mass="64108">MESQMTSQGLPVVQQSLLVGSAGQEFISRQLAEASNIEESVKTIQARGTLTDKRTRPLLTLLDLLNLTRAQALKGVLQSAKAQLFALLPKLPQHLLMDLLRESFPYIGLLALRDIPLTVLDLVYPVPASFLKQIAADPEIFTDLPIGVQRQVWESDTKLLQMHAMTHMAAYVDDITTVRRAFDMDQFLTLHHDKGTTSVKGQPPSKAQPPSQRTPQEDTLLTHYVVRRQQRVYNASLQRLVNMVGKSQKIYKGLAQLCSRRLKDSQGLVMGMQESALCMLRSQLLMALHDANGADATQQAFDFSQEPCHRLAWTLDACINAKTLDDKRLSSLQSFFAPLDRAPSARSAPLSAPPKKRARSSRMDGDAESQGVPGGDGSKILGDAAMILRDLPALYFFLHQALGRLKVVLDSEGSPSDDGPLVFLTRLMQLACSARMQLREQRFSLPQASPQMMSVVYPALMGALMDAEGRSDPAAVLPEDQVEQLPELVGLLTKDEVVRKITQCFVLERLGLNDLGTAQVILTSLQEALARLSDKAIPEWTPFAITLAQRMVRLVKGGTVGVSHPLWGLILDSLLMRLVLQ</sequence>
<evidence type="ECO:0000313" key="3">
    <source>
        <dbReference type="Proteomes" id="UP001465755"/>
    </source>
</evidence>
<reference evidence="2 3" key="1">
    <citation type="journal article" date="2024" name="Nat. Commun.">
        <title>Phylogenomics reveals the evolutionary origins of lichenization in chlorophyte algae.</title>
        <authorList>
            <person name="Puginier C."/>
            <person name="Libourel C."/>
            <person name="Otte J."/>
            <person name="Skaloud P."/>
            <person name="Haon M."/>
            <person name="Grisel S."/>
            <person name="Petersen M."/>
            <person name="Berrin J.G."/>
            <person name="Delaux P.M."/>
            <person name="Dal Grande F."/>
            <person name="Keller J."/>
        </authorList>
    </citation>
    <scope>NUCLEOTIDE SEQUENCE [LARGE SCALE GENOMIC DNA]</scope>
    <source>
        <strain evidence="2 3">SAG 2036</strain>
    </source>
</reference>
<protein>
    <submittedName>
        <fullName evidence="2">Uncharacterized protein</fullName>
    </submittedName>
</protein>
<dbReference type="InterPro" id="IPR010405">
    <property type="entry name" value="COBRA1"/>
</dbReference>
<feature type="region of interest" description="Disordered" evidence="1">
    <location>
        <begin position="193"/>
        <end position="216"/>
    </location>
</feature>
<gene>
    <name evidence="2" type="ORF">WJX73_009326</name>
</gene>
<evidence type="ECO:0000313" key="2">
    <source>
        <dbReference type="EMBL" id="KAK9803792.1"/>
    </source>
</evidence>
<dbReference type="PANTHER" id="PTHR13503:SF3">
    <property type="entry name" value="NEGATIVE ELONGATION FACTOR B"/>
    <property type="match status" value="1"/>
</dbReference>
<name>A0AAW1P3A2_9CHLO</name>
<dbReference type="AlphaFoldDB" id="A0AAW1P3A2"/>
<dbReference type="Pfam" id="PF06209">
    <property type="entry name" value="COBRA1"/>
    <property type="match status" value="2"/>
</dbReference>
<proteinExistence type="predicted"/>
<dbReference type="PANTHER" id="PTHR13503">
    <property type="entry name" value="NEGATIVE ELONGATION FACTOR COMPLEX MEMBER B"/>
    <property type="match status" value="1"/>
</dbReference>
<dbReference type="Proteomes" id="UP001465755">
    <property type="component" value="Unassembled WGS sequence"/>
</dbReference>
<dbReference type="GO" id="GO:0045892">
    <property type="term" value="P:negative regulation of DNA-templated transcription"/>
    <property type="evidence" value="ECO:0007669"/>
    <property type="project" value="InterPro"/>
</dbReference>
<dbReference type="GO" id="GO:0005634">
    <property type="term" value="C:nucleus"/>
    <property type="evidence" value="ECO:0007669"/>
    <property type="project" value="InterPro"/>
</dbReference>
<dbReference type="EMBL" id="JALJOQ010000056">
    <property type="protein sequence ID" value="KAK9803792.1"/>
    <property type="molecule type" value="Genomic_DNA"/>
</dbReference>